<dbReference type="Gene3D" id="3.40.1190.10">
    <property type="entry name" value="Mur-like, catalytic domain"/>
    <property type="match status" value="1"/>
</dbReference>
<keyword evidence="4 7" id="KW-0436">Ligase</keyword>
<accession>A0A432W952</accession>
<dbReference type="InterPro" id="IPR004101">
    <property type="entry name" value="Mur_ligase_C"/>
</dbReference>
<keyword evidence="7 8" id="KW-0573">Peptidoglycan synthesis</keyword>
<evidence type="ECO:0000313" key="11">
    <source>
        <dbReference type="EMBL" id="RUO26622.1"/>
    </source>
</evidence>
<dbReference type="AlphaFoldDB" id="A0A432W952"/>
<evidence type="ECO:0000259" key="9">
    <source>
        <dbReference type="Pfam" id="PF02875"/>
    </source>
</evidence>
<feature type="domain" description="Mur ligase C-terminal" evidence="9">
    <location>
        <begin position="311"/>
        <end position="423"/>
    </location>
</feature>
<dbReference type="HAMAP" id="MF_00639">
    <property type="entry name" value="MurD"/>
    <property type="match status" value="1"/>
</dbReference>
<dbReference type="Gene3D" id="3.90.190.20">
    <property type="entry name" value="Mur ligase, C-terminal domain"/>
    <property type="match status" value="1"/>
</dbReference>
<dbReference type="GO" id="GO:0009252">
    <property type="term" value="P:peptidoglycan biosynthetic process"/>
    <property type="evidence" value="ECO:0007669"/>
    <property type="project" value="UniProtKB-UniRule"/>
</dbReference>
<comment type="function">
    <text evidence="7 8">Cell wall formation. Catalyzes the addition of glutamate to the nucleotide precursor UDP-N-acetylmuramoyl-L-alanine (UMA).</text>
</comment>
<keyword evidence="6 7" id="KW-0067">ATP-binding</keyword>
<dbReference type="UniPathway" id="UPA00219"/>
<evidence type="ECO:0000256" key="2">
    <source>
        <dbReference type="ARBA" id="ARBA00004752"/>
    </source>
</evidence>
<name>A0A432W952_9GAMM</name>
<feature type="binding site" evidence="7">
    <location>
        <begin position="119"/>
        <end position="125"/>
    </location>
    <ligand>
        <name>ATP</name>
        <dbReference type="ChEBI" id="CHEBI:30616"/>
    </ligand>
</feature>
<dbReference type="OrthoDB" id="9809796at2"/>
<dbReference type="InterPro" id="IPR013221">
    <property type="entry name" value="Mur_ligase_cen"/>
</dbReference>
<dbReference type="Pfam" id="PF02875">
    <property type="entry name" value="Mur_ligase_C"/>
    <property type="match status" value="1"/>
</dbReference>
<dbReference type="GO" id="GO:0008764">
    <property type="term" value="F:UDP-N-acetylmuramoylalanine-D-glutamate ligase activity"/>
    <property type="evidence" value="ECO:0007669"/>
    <property type="project" value="UniProtKB-UniRule"/>
</dbReference>
<dbReference type="Pfam" id="PF08245">
    <property type="entry name" value="Mur_ligase_M"/>
    <property type="match status" value="1"/>
</dbReference>
<dbReference type="InterPro" id="IPR036615">
    <property type="entry name" value="Mur_ligase_C_dom_sf"/>
</dbReference>
<feature type="domain" description="Mur ligase central" evidence="10">
    <location>
        <begin position="117"/>
        <end position="288"/>
    </location>
</feature>
<dbReference type="PANTHER" id="PTHR43692:SF1">
    <property type="entry name" value="UDP-N-ACETYLMURAMOYLALANINE--D-GLUTAMATE LIGASE"/>
    <property type="match status" value="1"/>
</dbReference>
<dbReference type="Proteomes" id="UP000288293">
    <property type="component" value="Unassembled WGS sequence"/>
</dbReference>
<sequence length="450" mass="47973">MNVATLLKQYERIGVVGLGLTGLSCARFLLQHDITPVLFDTRQQAPQAFQSDSSLNQCETYLGELQLEELLGLDMAIVSPGVPVSLDALKMAADAGVELISDIELFGRLVDVPVIAVTGSNGKSTVVSMCGHILESCGRNPGVGGNIGIPALELLHKGYDCIVLELSSFQLELTSSLRLAAATVLNVTPDHLDRYPSETAYALAKNRIYRHADMCIYNREDKQTQPTRQRRLQHQVSFGLAASDQGFGVEEQNNESWICFTGQPLLAVKDLPVEGDYNQLNAQAALALVSALGVDIEQAALAVPKFQSLAHRCQLVVEHNGVRWINDSKATNTGAAIAAITGLRPKVPGKLILIAGGDAKGADLGVMKSALEQVDLLITLGRDGRYLAALKPGALQVNDMQQAVNAAYQAAADGSLVLLSPACASLDMFSGFAERGEVFAAAAEACYARD</sequence>
<organism evidence="11 12">
    <name type="scientific">Aliidiomarina minuta</name>
    <dbReference type="NCBI Taxonomy" id="880057"/>
    <lineage>
        <taxon>Bacteria</taxon>
        <taxon>Pseudomonadati</taxon>
        <taxon>Pseudomonadota</taxon>
        <taxon>Gammaproteobacteria</taxon>
        <taxon>Alteromonadales</taxon>
        <taxon>Idiomarinaceae</taxon>
        <taxon>Aliidiomarina</taxon>
    </lineage>
</organism>
<evidence type="ECO:0000256" key="3">
    <source>
        <dbReference type="ARBA" id="ARBA00022490"/>
    </source>
</evidence>
<dbReference type="PANTHER" id="PTHR43692">
    <property type="entry name" value="UDP-N-ACETYLMURAMOYLALANINE--D-GLUTAMATE LIGASE"/>
    <property type="match status" value="1"/>
</dbReference>
<keyword evidence="7 8" id="KW-0961">Cell wall biogenesis/degradation</keyword>
<evidence type="ECO:0000256" key="8">
    <source>
        <dbReference type="RuleBase" id="RU003664"/>
    </source>
</evidence>
<dbReference type="NCBIfam" id="TIGR01087">
    <property type="entry name" value="murD"/>
    <property type="match status" value="1"/>
</dbReference>
<keyword evidence="5 7" id="KW-0547">Nucleotide-binding</keyword>
<dbReference type="SUPFAM" id="SSF53623">
    <property type="entry name" value="MurD-like peptide ligases, catalytic domain"/>
    <property type="match status" value="1"/>
</dbReference>
<comment type="subcellular location">
    <subcellularLocation>
        <location evidence="1 7 8">Cytoplasm</location>
    </subcellularLocation>
</comment>
<evidence type="ECO:0000256" key="4">
    <source>
        <dbReference type="ARBA" id="ARBA00022598"/>
    </source>
</evidence>
<proteinExistence type="inferred from homology"/>
<dbReference type="EMBL" id="PIPL01000001">
    <property type="protein sequence ID" value="RUO26622.1"/>
    <property type="molecule type" value="Genomic_DNA"/>
</dbReference>
<dbReference type="GO" id="GO:0005737">
    <property type="term" value="C:cytoplasm"/>
    <property type="evidence" value="ECO:0007669"/>
    <property type="project" value="UniProtKB-SubCell"/>
</dbReference>
<comment type="catalytic activity">
    <reaction evidence="7 8">
        <text>UDP-N-acetyl-alpha-D-muramoyl-L-alanine + D-glutamate + ATP = UDP-N-acetyl-alpha-D-muramoyl-L-alanyl-D-glutamate + ADP + phosphate + H(+)</text>
        <dbReference type="Rhea" id="RHEA:16429"/>
        <dbReference type="ChEBI" id="CHEBI:15378"/>
        <dbReference type="ChEBI" id="CHEBI:29986"/>
        <dbReference type="ChEBI" id="CHEBI:30616"/>
        <dbReference type="ChEBI" id="CHEBI:43474"/>
        <dbReference type="ChEBI" id="CHEBI:83898"/>
        <dbReference type="ChEBI" id="CHEBI:83900"/>
        <dbReference type="ChEBI" id="CHEBI:456216"/>
        <dbReference type="EC" id="6.3.2.9"/>
    </reaction>
</comment>
<dbReference type="InterPro" id="IPR036565">
    <property type="entry name" value="Mur-like_cat_sf"/>
</dbReference>
<evidence type="ECO:0000256" key="5">
    <source>
        <dbReference type="ARBA" id="ARBA00022741"/>
    </source>
</evidence>
<evidence type="ECO:0000256" key="7">
    <source>
        <dbReference type="HAMAP-Rule" id="MF_00639"/>
    </source>
</evidence>
<dbReference type="SUPFAM" id="SSF51984">
    <property type="entry name" value="MurCD N-terminal domain"/>
    <property type="match status" value="1"/>
</dbReference>
<dbReference type="GO" id="GO:0008360">
    <property type="term" value="P:regulation of cell shape"/>
    <property type="evidence" value="ECO:0007669"/>
    <property type="project" value="UniProtKB-KW"/>
</dbReference>
<dbReference type="GO" id="GO:0071555">
    <property type="term" value="P:cell wall organization"/>
    <property type="evidence" value="ECO:0007669"/>
    <property type="project" value="UniProtKB-KW"/>
</dbReference>
<dbReference type="GO" id="GO:0005524">
    <property type="term" value="F:ATP binding"/>
    <property type="evidence" value="ECO:0007669"/>
    <property type="project" value="UniProtKB-UniRule"/>
</dbReference>
<evidence type="ECO:0000259" key="10">
    <source>
        <dbReference type="Pfam" id="PF08245"/>
    </source>
</evidence>
<dbReference type="EC" id="6.3.2.9" evidence="7 8"/>
<dbReference type="SUPFAM" id="SSF53244">
    <property type="entry name" value="MurD-like peptide ligases, peptide-binding domain"/>
    <property type="match status" value="1"/>
</dbReference>
<keyword evidence="7 8" id="KW-0131">Cell cycle</keyword>
<dbReference type="Pfam" id="PF21799">
    <property type="entry name" value="MurD-like_N"/>
    <property type="match status" value="1"/>
</dbReference>
<keyword evidence="12" id="KW-1185">Reference proteome</keyword>
<keyword evidence="7 8" id="KW-0133">Cell shape</keyword>
<protein>
    <recommendedName>
        <fullName evidence="7 8">UDP-N-acetylmuramoylalanine--D-glutamate ligase</fullName>
        <ecNumber evidence="7 8">6.3.2.9</ecNumber>
    </recommendedName>
    <alternativeName>
        <fullName evidence="7">D-glutamic acid-adding enzyme</fullName>
    </alternativeName>
    <alternativeName>
        <fullName evidence="7">UDP-N-acetylmuramoyl-L-alanyl-D-glutamate synthetase</fullName>
    </alternativeName>
</protein>
<evidence type="ECO:0000256" key="6">
    <source>
        <dbReference type="ARBA" id="ARBA00022840"/>
    </source>
</evidence>
<keyword evidence="7 8" id="KW-0132">Cell division</keyword>
<comment type="caution">
    <text evidence="11">The sequence shown here is derived from an EMBL/GenBank/DDBJ whole genome shotgun (WGS) entry which is preliminary data.</text>
</comment>
<keyword evidence="3 7" id="KW-0963">Cytoplasm</keyword>
<dbReference type="GO" id="GO:0051301">
    <property type="term" value="P:cell division"/>
    <property type="evidence" value="ECO:0007669"/>
    <property type="project" value="UniProtKB-KW"/>
</dbReference>
<comment type="similarity">
    <text evidence="7">Belongs to the MurCDEF family.</text>
</comment>
<evidence type="ECO:0000313" key="12">
    <source>
        <dbReference type="Proteomes" id="UP000288293"/>
    </source>
</evidence>
<comment type="pathway">
    <text evidence="2 7 8">Cell wall biogenesis; peptidoglycan biosynthesis.</text>
</comment>
<reference evidence="11 12" key="1">
    <citation type="journal article" date="2011" name="Front. Microbiol.">
        <title>Genomic signatures of strain selection and enhancement in Bacillus atrophaeus var. globigii, a historical biowarfare simulant.</title>
        <authorList>
            <person name="Gibbons H.S."/>
            <person name="Broomall S.M."/>
            <person name="McNew L.A."/>
            <person name="Daligault H."/>
            <person name="Chapman C."/>
            <person name="Bruce D."/>
            <person name="Karavis M."/>
            <person name="Krepps M."/>
            <person name="McGregor P.A."/>
            <person name="Hong C."/>
            <person name="Park K.H."/>
            <person name="Akmal A."/>
            <person name="Feldman A."/>
            <person name="Lin J.S."/>
            <person name="Chang W.E."/>
            <person name="Higgs B.W."/>
            <person name="Demirev P."/>
            <person name="Lindquist J."/>
            <person name="Liem A."/>
            <person name="Fochler E."/>
            <person name="Read T.D."/>
            <person name="Tapia R."/>
            <person name="Johnson S."/>
            <person name="Bishop-Lilly K.A."/>
            <person name="Detter C."/>
            <person name="Han C."/>
            <person name="Sozhamannan S."/>
            <person name="Rosenzweig C.N."/>
            <person name="Skowronski E.W."/>
        </authorList>
    </citation>
    <scope>NUCLEOTIDE SEQUENCE [LARGE SCALE GENOMIC DNA]</scope>
    <source>
        <strain evidence="11 12">MLST1</strain>
    </source>
</reference>
<dbReference type="RefSeq" id="WP_126803431.1">
    <property type="nucleotide sequence ID" value="NZ_PIPL01000001.1"/>
</dbReference>
<evidence type="ECO:0000256" key="1">
    <source>
        <dbReference type="ARBA" id="ARBA00004496"/>
    </source>
</evidence>
<dbReference type="InterPro" id="IPR005762">
    <property type="entry name" value="MurD"/>
</dbReference>
<gene>
    <name evidence="7 11" type="primary">murD</name>
    <name evidence="11" type="ORF">CWE09_07950</name>
</gene>
<dbReference type="Gene3D" id="3.40.50.720">
    <property type="entry name" value="NAD(P)-binding Rossmann-like Domain"/>
    <property type="match status" value="1"/>
</dbReference>